<dbReference type="AlphaFoldDB" id="A0A8K0JKG6"/>
<keyword evidence="3" id="KW-0472">Membrane</keyword>
<comment type="similarity">
    <text evidence="1 3">Belongs to the CMC family.</text>
</comment>
<keyword evidence="4" id="KW-0175">Coiled coil</keyword>
<keyword evidence="6" id="KW-1185">Reference proteome</keyword>
<dbReference type="Proteomes" id="UP000812966">
    <property type="component" value="Unassembled WGS sequence"/>
</dbReference>
<name>A0A8K0JKG6_9TREE</name>
<protein>
    <recommendedName>
        <fullName evidence="3">COX assembly mitochondrial protein</fullName>
    </recommendedName>
</protein>
<organism evidence="5 6">
    <name type="scientific">Filobasidium floriforme</name>
    <dbReference type="NCBI Taxonomy" id="5210"/>
    <lineage>
        <taxon>Eukaryota</taxon>
        <taxon>Fungi</taxon>
        <taxon>Dikarya</taxon>
        <taxon>Basidiomycota</taxon>
        <taxon>Agaricomycotina</taxon>
        <taxon>Tremellomycetes</taxon>
        <taxon>Filobasidiales</taxon>
        <taxon>Filobasidiaceae</taxon>
        <taxon>Filobasidium</taxon>
    </lineage>
</organism>
<keyword evidence="2" id="KW-1015">Disulfide bond</keyword>
<evidence type="ECO:0000256" key="1">
    <source>
        <dbReference type="ARBA" id="ARBA00007347"/>
    </source>
</evidence>
<gene>
    <name evidence="5" type="ORF">FFLO_04672</name>
</gene>
<dbReference type="InterPro" id="IPR013892">
    <property type="entry name" value="Cyt_c_biogenesis_Cmc1-like"/>
</dbReference>
<reference evidence="5" key="1">
    <citation type="submission" date="2020-04" db="EMBL/GenBank/DDBJ databases">
        <title>Analysis of mating type loci in Filobasidium floriforme.</title>
        <authorList>
            <person name="Nowrousian M."/>
        </authorList>
    </citation>
    <scope>NUCLEOTIDE SEQUENCE</scope>
    <source>
        <strain evidence="5">CBS 6242</strain>
    </source>
</reference>
<comment type="caution">
    <text evidence="5">The sequence shown here is derived from an EMBL/GenBank/DDBJ whole genome shotgun (WGS) entry which is preliminary data.</text>
</comment>
<evidence type="ECO:0000256" key="3">
    <source>
        <dbReference type="RuleBase" id="RU364104"/>
    </source>
</evidence>
<dbReference type="OrthoDB" id="6224010at2759"/>
<accession>A0A8K0JKG6</accession>
<evidence type="ECO:0000313" key="6">
    <source>
        <dbReference type="Proteomes" id="UP000812966"/>
    </source>
</evidence>
<dbReference type="EMBL" id="JABELV010000103">
    <property type="protein sequence ID" value="KAG7530944.1"/>
    <property type="molecule type" value="Genomic_DNA"/>
</dbReference>
<keyword evidence="3" id="KW-0999">Mitochondrion inner membrane</keyword>
<feature type="coiled-coil region" evidence="4">
    <location>
        <begin position="68"/>
        <end position="95"/>
    </location>
</feature>
<dbReference type="Pfam" id="PF08583">
    <property type="entry name" value="Cmc1"/>
    <property type="match status" value="1"/>
</dbReference>
<keyword evidence="3" id="KW-0496">Mitochondrion</keyword>
<proteinExistence type="inferred from homology"/>
<evidence type="ECO:0000256" key="2">
    <source>
        <dbReference type="ARBA" id="ARBA00023157"/>
    </source>
</evidence>
<evidence type="ECO:0000313" key="5">
    <source>
        <dbReference type="EMBL" id="KAG7530944.1"/>
    </source>
</evidence>
<comment type="subcellular location">
    <subcellularLocation>
        <location evidence="3">Mitochondrion inner membrane</location>
    </subcellularLocation>
</comment>
<evidence type="ECO:0000256" key="4">
    <source>
        <dbReference type="SAM" id="Coils"/>
    </source>
</evidence>
<keyword evidence="3" id="KW-0143">Chaperone</keyword>
<comment type="function">
    <text evidence="3">Required for mitochondrial cytochrome c oxidase (COX) assembly and respiration.</text>
</comment>
<sequence length="97" mass="11228">MITLSRREEQDVLDRAKEQSLKHCEALVKDFADCAKGKTVTVLWNCGGQYNTMRQCMKDYLTLERIDAAKADHIANREERNAEALEKAQKKLTQRRT</sequence>
<dbReference type="GO" id="GO:0005743">
    <property type="term" value="C:mitochondrial inner membrane"/>
    <property type="evidence" value="ECO:0007669"/>
    <property type="project" value="UniProtKB-SubCell"/>
</dbReference>